<sequence>MSPFRFQDCMLRILQEVLNFGTGFKYKTSSRF</sequence>
<dbReference type="AlphaFoldDB" id="A0A0A9G4L6"/>
<reference evidence="1" key="2">
    <citation type="journal article" date="2015" name="Data Brief">
        <title>Shoot transcriptome of the giant reed, Arundo donax.</title>
        <authorList>
            <person name="Barrero R.A."/>
            <person name="Guerrero F.D."/>
            <person name="Moolhuijzen P."/>
            <person name="Goolsby J.A."/>
            <person name="Tidwell J."/>
            <person name="Bellgard S.E."/>
            <person name="Bellgard M.I."/>
        </authorList>
    </citation>
    <scope>NUCLEOTIDE SEQUENCE</scope>
    <source>
        <tissue evidence="1">Shoot tissue taken approximately 20 cm above the soil surface</tissue>
    </source>
</reference>
<reference evidence="1" key="1">
    <citation type="submission" date="2014-09" db="EMBL/GenBank/DDBJ databases">
        <authorList>
            <person name="Magalhaes I.L.F."/>
            <person name="Oliveira U."/>
            <person name="Santos F.R."/>
            <person name="Vidigal T.H.D.A."/>
            <person name="Brescovit A.D."/>
            <person name="Santos A.J."/>
        </authorList>
    </citation>
    <scope>NUCLEOTIDE SEQUENCE</scope>
    <source>
        <tissue evidence="1">Shoot tissue taken approximately 20 cm above the soil surface</tissue>
    </source>
</reference>
<evidence type="ECO:0000313" key="1">
    <source>
        <dbReference type="EMBL" id="JAE15563.1"/>
    </source>
</evidence>
<name>A0A0A9G4L6_ARUDO</name>
<accession>A0A0A9G4L6</accession>
<dbReference type="EMBL" id="GBRH01182333">
    <property type="protein sequence ID" value="JAE15563.1"/>
    <property type="molecule type" value="Transcribed_RNA"/>
</dbReference>
<organism evidence="1">
    <name type="scientific">Arundo donax</name>
    <name type="common">Giant reed</name>
    <name type="synonym">Donax arundinaceus</name>
    <dbReference type="NCBI Taxonomy" id="35708"/>
    <lineage>
        <taxon>Eukaryota</taxon>
        <taxon>Viridiplantae</taxon>
        <taxon>Streptophyta</taxon>
        <taxon>Embryophyta</taxon>
        <taxon>Tracheophyta</taxon>
        <taxon>Spermatophyta</taxon>
        <taxon>Magnoliopsida</taxon>
        <taxon>Liliopsida</taxon>
        <taxon>Poales</taxon>
        <taxon>Poaceae</taxon>
        <taxon>PACMAD clade</taxon>
        <taxon>Arundinoideae</taxon>
        <taxon>Arundineae</taxon>
        <taxon>Arundo</taxon>
    </lineage>
</organism>
<proteinExistence type="predicted"/>
<protein>
    <submittedName>
        <fullName evidence="1">Uncharacterized protein</fullName>
    </submittedName>
</protein>